<organism evidence="11 12">
    <name type="scientific">Capsaspora owczarzaki (strain ATCC 30864)</name>
    <dbReference type="NCBI Taxonomy" id="595528"/>
    <lineage>
        <taxon>Eukaryota</taxon>
        <taxon>Filasterea</taxon>
        <taxon>Capsaspora</taxon>
    </lineage>
</organism>
<protein>
    <recommendedName>
        <fullName evidence="4 7">Aldose 1-epimerase</fullName>
        <ecNumber evidence="4 7">5.1.3.3</ecNumber>
    </recommendedName>
</protein>
<dbReference type="SUPFAM" id="SSF74650">
    <property type="entry name" value="Galactose mutarotase-like"/>
    <property type="match status" value="1"/>
</dbReference>
<dbReference type="GO" id="GO:0006006">
    <property type="term" value="P:glucose metabolic process"/>
    <property type="evidence" value="ECO:0007669"/>
    <property type="project" value="TreeGrafter"/>
</dbReference>
<sequence length="374" mass="39644">MTISATSEPFGTVNGGQPVQLVTLHDKDTGVTVKLTNYGATIVSFSTPDSLGLLGDVVLGYDKPIGYESDTCYFGPVVGRVANRINQGKFTIDGAVRQVTVNRPPHHLHGGAKGFSKKVWEVVKVDPKGAVCFGLTSADGDEGYPGTLLVDVTYILGKPAAGEFANSGFKPLNTLSIVYHASSIDSATPINLTNHSYFNLSAGAQHNIHGHHLHVNADSITAVTSELIPTGEIKPVKDTPFDLTEGPLGVNLGERFKATEMNGFDHNFVLNGFDKANNNKFGAPLRTAARLSDPGSGRALEVKTTSPGIQVYTGNFLSSVPGRNGAVYGKHGAVALETQHFPDSVNHANFPSTVCNAFENWDNVTSLTVGVLNK</sequence>
<comment type="pathway">
    <text evidence="2 7">Carbohydrate metabolism; hexose metabolism.</text>
</comment>
<accession>A0A0D2UC05</accession>
<evidence type="ECO:0000256" key="6">
    <source>
        <dbReference type="ARBA" id="ARBA00023277"/>
    </source>
</evidence>
<gene>
    <name evidence="11" type="ORF">CAOG_003497</name>
</gene>
<name>A0A0D2UC05_CAPO3</name>
<evidence type="ECO:0000256" key="5">
    <source>
        <dbReference type="ARBA" id="ARBA00023235"/>
    </source>
</evidence>
<evidence type="ECO:0000313" key="11">
    <source>
        <dbReference type="EMBL" id="KJE92551.1"/>
    </source>
</evidence>
<dbReference type="EMBL" id="KE346364">
    <property type="protein sequence ID" value="KJE92551.1"/>
    <property type="molecule type" value="Genomic_DNA"/>
</dbReference>
<feature type="binding site" evidence="9">
    <location>
        <position position="265"/>
    </location>
    <ligand>
        <name>beta-D-galactose</name>
        <dbReference type="ChEBI" id="CHEBI:27667"/>
    </ligand>
</feature>
<dbReference type="OrthoDB" id="274691at2759"/>
<dbReference type="Gene3D" id="2.70.98.10">
    <property type="match status" value="1"/>
</dbReference>
<dbReference type="PANTHER" id="PTHR10091">
    <property type="entry name" value="ALDOSE-1-EPIMERASE"/>
    <property type="match status" value="1"/>
</dbReference>
<dbReference type="GO" id="GO:0033499">
    <property type="term" value="P:galactose catabolic process via UDP-galactose, Leloir pathway"/>
    <property type="evidence" value="ECO:0007669"/>
    <property type="project" value="TreeGrafter"/>
</dbReference>
<keyword evidence="6 7" id="KW-0119">Carbohydrate metabolism</keyword>
<dbReference type="GO" id="GO:0030246">
    <property type="term" value="F:carbohydrate binding"/>
    <property type="evidence" value="ECO:0007669"/>
    <property type="project" value="InterPro"/>
</dbReference>
<dbReference type="PROSITE" id="PS00545">
    <property type="entry name" value="ALDOSE_1_EPIMERASE"/>
    <property type="match status" value="1"/>
</dbReference>
<dbReference type="Pfam" id="PF01263">
    <property type="entry name" value="Aldose_epim"/>
    <property type="match status" value="1"/>
</dbReference>
<feature type="active site" description="Proton acceptor" evidence="8">
    <location>
        <position position="337"/>
    </location>
</feature>
<dbReference type="InterPro" id="IPR008183">
    <property type="entry name" value="Aldose_1/G6P_1-epimerase"/>
</dbReference>
<dbReference type="PhylomeDB" id="A0A0D2UC05"/>
<dbReference type="InParanoid" id="A0A0D2UC05"/>
<dbReference type="Proteomes" id="UP000008743">
    <property type="component" value="Unassembled WGS sequence"/>
</dbReference>
<evidence type="ECO:0000256" key="4">
    <source>
        <dbReference type="ARBA" id="ARBA00013185"/>
    </source>
</evidence>
<dbReference type="InterPro" id="IPR018052">
    <property type="entry name" value="Ald1_epimerase_CS"/>
</dbReference>
<dbReference type="NCBIfam" id="NF008277">
    <property type="entry name" value="PRK11055.1"/>
    <property type="match status" value="1"/>
</dbReference>
<reference evidence="12" key="1">
    <citation type="submission" date="2011-02" db="EMBL/GenBank/DDBJ databases">
        <title>The Genome Sequence of Capsaspora owczarzaki ATCC 30864.</title>
        <authorList>
            <person name="Russ C."/>
            <person name="Cuomo C."/>
            <person name="Burger G."/>
            <person name="Gray M.W."/>
            <person name="Holland P.W.H."/>
            <person name="King N."/>
            <person name="Lang F.B.F."/>
            <person name="Roger A.J."/>
            <person name="Ruiz-Trillo I."/>
            <person name="Young S.K."/>
            <person name="Zeng Q."/>
            <person name="Gargeya S."/>
            <person name="Alvarado L."/>
            <person name="Berlin A."/>
            <person name="Chapman S.B."/>
            <person name="Chen Z."/>
            <person name="Freedman E."/>
            <person name="Gellesch M."/>
            <person name="Goldberg J."/>
            <person name="Griggs A."/>
            <person name="Gujja S."/>
            <person name="Heilman E."/>
            <person name="Heiman D."/>
            <person name="Howarth C."/>
            <person name="Mehta T."/>
            <person name="Neiman D."/>
            <person name="Pearson M."/>
            <person name="Roberts A."/>
            <person name="Saif S."/>
            <person name="Shea T."/>
            <person name="Shenoy N."/>
            <person name="Sisk P."/>
            <person name="Stolte C."/>
            <person name="Sykes S."/>
            <person name="White J."/>
            <person name="Yandava C."/>
            <person name="Haas B."/>
            <person name="Nusbaum C."/>
            <person name="Birren B."/>
        </authorList>
    </citation>
    <scope>NUCLEOTIDE SEQUENCE</scope>
    <source>
        <strain evidence="12">ATCC 30864</strain>
    </source>
</reference>
<dbReference type="eggNOG" id="KOG1604">
    <property type="taxonomic scope" value="Eukaryota"/>
</dbReference>
<evidence type="ECO:0000256" key="3">
    <source>
        <dbReference type="ARBA" id="ARBA00006206"/>
    </source>
</evidence>
<dbReference type="GO" id="GO:0004034">
    <property type="term" value="F:aldose 1-epimerase activity"/>
    <property type="evidence" value="ECO:0007669"/>
    <property type="project" value="UniProtKB-EC"/>
</dbReference>
<dbReference type="InterPro" id="IPR014718">
    <property type="entry name" value="GH-type_carb-bd"/>
</dbReference>
<dbReference type="PANTHER" id="PTHR10091:SF0">
    <property type="entry name" value="GALACTOSE MUTAROTASE"/>
    <property type="match status" value="1"/>
</dbReference>
<feature type="active site" description="Proton donor" evidence="8">
    <location>
        <position position="195"/>
    </location>
</feature>
<dbReference type="InterPro" id="IPR011013">
    <property type="entry name" value="Gal_mutarotase_sf_dom"/>
</dbReference>
<evidence type="ECO:0000313" key="12">
    <source>
        <dbReference type="Proteomes" id="UP000008743"/>
    </source>
</evidence>
<dbReference type="CDD" id="cd09019">
    <property type="entry name" value="galactose_mutarotase_like"/>
    <property type="match status" value="1"/>
</dbReference>
<evidence type="ECO:0000256" key="1">
    <source>
        <dbReference type="ARBA" id="ARBA00001614"/>
    </source>
</evidence>
<dbReference type="RefSeq" id="XP_004348402.2">
    <property type="nucleotide sequence ID" value="XM_004348352.2"/>
</dbReference>
<dbReference type="STRING" id="595528.A0A0D2UC05"/>
<dbReference type="AlphaFoldDB" id="A0A0D2UC05"/>
<evidence type="ECO:0000256" key="7">
    <source>
        <dbReference type="PIRNR" id="PIRNR005096"/>
    </source>
</evidence>
<proteinExistence type="inferred from homology"/>
<keyword evidence="5 7" id="KW-0413">Isomerase</keyword>
<comment type="similarity">
    <text evidence="3 7">Belongs to the aldose epimerase family.</text>
</comment>
<dbReference type="InterPro" id="IPR015443">
    <property type="entry name" value="Aldose_1-epimerase"/>
</dbReference>
<evidence type="ECO:0000256" key="10">
    <source>
        <dbReference type="PIRSR" id="PIRSR005096-3"/>
    </source>
</evidence>
<feature type="binding site" evidence="10">
    <location>
        <begin position="83"/>
        <end position="84"/>
    </location>
    <ligand>
        <name>beta-D-galactose</name>
        <dbReference type="ChEBI" id="CHEBI:27667"/>
    </ligand>
</feature>
<dbReference type="UniPathway" id="UPA00242"/>
<dbReference type="PIRSF" id="PIRSF005096">
    <property type="entry name" value="GALM"/>
    <property type="match status" value="1"/>
</dbReference>
<evidence type="ECO:0000256" key="8">
    <source>
        <dbReference type="PIRSR" id="PIRSR005096-1"/>
    </source>
</evidence>
<evidence type="ECO:0000256" key="2">
    <source>
        <dbReference type="ARBA" id="ARBA00005028"/>
    </source>
</evidence>
<evidence type="ECO:0000256" key="9">
    <source>
        <dbReference type="PIRSR" id="PIRSR005096-2"/>
    </source>
</evidence>
<dbReference type="InterPro" id="IPR047215">
    <property type="entry name" value="Galactose_mutarotase-like"/>
</dbReference>
<keyword evidence="12" id="KW-1185">Reference proteome</keyword>
<dbReference type="EC" id="5.1.3.3" evidence="4 7"/>
<comment type="catalytic activity">
    <reaction evidence="1 7">
        <text>alpha-D-glucose = beta-D-glucose</text>
        <dbReference type="Rhea" id="RHEA:10264"/>
        <dbReference type="ChEBI" id="CHEBI:15903"/>
        <dbReference type="ChEBI" id="CHEBI:17925"/>
        <dbReference type="EC" id="5.1.3.3"/>
    </reaction>
</comment>
<feature type="binding site" evidence="10">
    <location>
        <begin position="195"/>
        <end position="197"/>
    </location>
    <ligand>
        <name>beta-D-galactose</name>
        <dbReference type="ChEBI" id="CHEBI:27667"/>
    </ligand>
</feature>